<dbReference type="VEuPathDB" id="FungiDB:FUN_001839"/>
<dbReference type="VEuPathDB" id="FungiDB:RhiirA1_475919"/>
<dbReference type="VEuPathDB" id="FungiDB:FUN_001838"/>
<proteinExistence type="predicted"/>
<dbReference type="VEuPathDB" id="FungiDB:RhiirFUN_017394"/>
<evidence type="ECO:0000313" key="2">
    <source>
        <dbReference type="Proteomes" id="UP000233469"/>
    </source>
</evidence>
<name>A0A2N1MTS3_9GLOM</name>
<dbReference type="AlphaFoldDB" id="A0A2N1MTS3"/>
<sequence length="759" mass="88173">MSKRHFTPGKLVTIGSLVPELHYGPFLRDWWYFSDSQIQDSHIYAIPIRLGFQVALKLNQKHFIIRMVRNLENPNIPGFICEGEGINSGVLSSSFAAINTIYGRVFGNKSKTKYPGATMLGFHNPYMIQQMLNNVDFRPFTICLYGIKIFMASIPDNNNYEGFATSFMYKYKQKQSVIWQKIEGGLFSISIFQDGEMVKQFQDITASSFKFKEQYERLFPKTCTLDDWNNERIMRHMFKLYLKKHVPGNEDLWYRVLYHWYNQKSTIIEIKSFICDVYNDNHEISMHEFRAWRAMFEAIGCKILPHLKEIFPIRAKDPKGDIKTILNLFSNGLLNTKLNSTIRNNEFENYKDTTNVFWYSLHESLDSNPNGDPHNILLSEYREKLTCYLAHQTRKRYLSAQFNAALDELDDHGAVIIVDYKMRILPATVRETKSEFFDNEKMDVQAYDHWSCDTKQDAWFTASCFEAVFNTINPRPHWIKIISDNGGHYHNSKLMAIISHWYDWYGVEVRGWIFLEPGEAKTTVDSHHATIAHAIKRYVRIGCELTSSQDIERAIEELSGTSVAQIEPNRNKNNNMILEKSCNANNKKTKTIPGISKWFVWDWPITGEAAGYVRAKSLPNIGEWTEFSPADIRTFCGEINRPNPKYTAPTKPKTPWLTSLSIKKDIQKSFEHDKTQNSLIQHQVKWGGVDADFPLKPGWSLKENQTKGEAYFHVGNLNPKDRYTAEKMHESLLELVREKELSVEDIPEIKIISLPVRKK</sequence>
<reference evidence="1 2" key="2">
    <citation type="submission" date="2017-10" db="EMBL/GenBank/DDBJ databases">
        <title>Extensive intraspecific genome diversity in a model arbuscular mycorrhizal fungus.</title>
        <authorList>
            <person name="Chen E.C.H."/>
            <person name="Morin E."/>
            <person name="Baudet D."/>
            <person name="Noel J."/>
            <person name="Ndikumana S."/>
            <person name="Charron P."/>
            <person name="St-Onge C."/>
            <person name="Giorgi J."/>
            <person name="Grigoriev I.V."/>
            <person name="Roux C."/>
            <person name="Martin F.M."/>
            <person name="Corradi N."/>
        </authorList>
    </citation>
    <scope>NUCLEOTIDE SEQUENCE [LARGE SCALE GENOMIC DNA]</scope>
    <source>
        <strain evidence="1 2">C2</strain>
    </source>
</reference>
<protein>
    <submittedName>
        <fullName evidence="1">Uncharacterized protein</fullName>
    </submittedName>
</protein>
<dbReference type="VEuPathDB" id="FungiDB:RhiirFUN_017731"/>
<dbReference type="VEuPathDB" id="FungiDB:RhiirA1_449420"/>
<dbReference type="Proteomes" id="UP000233469">
    <property type="component" value="Unassembled WGS sequence"/>
</dbReference>
<evidence type="ECO:0000313" key="1">
    <source>
        <dbReference type="EMBL" id="PKK65007.1"/>
    </source>
</evidence>
<dbReference type="EMBL" id="LLXL01001341">
    <property type="protein sequence ID" value="PKK65007.1"/>
    <property type="molecule type" value="Genomic_DNA"/>
</dbReference>
<gene>
    <name evidence="1" type="ORF">RhiirC2_786744</name>
</gene>
<comment type="caution">
    <text evidence="1">The sequence shown here is derived from an EMBL/GenBank/DDBJ whole genome shotgun (WGS) entry which is preliminary data.</text>
</comment>
<reference evidence="1 2" key="1">
    <citation type="submission" date="2016-04" db="EMBL/GenBank/DDBJ databases">
        <title>Genome analyses suggest a sexual origin of heterokaryosis in a supposedly ancient asexual fungus.</title>
        <authorList>
            <person name="Ropars J."/>
            <person name="Sedzielewska K."/>
            <person name="Noel J."/>
            <person name="Charron P."/>
            <person name="Farinelli L."/>
            <person name="Marton T."/>
            <person name="Kruger M."/>
            <person name="Pelin A."/>
            <person name="Brachmann A."/>
            <person name="Corradi N."/>
        </authorList>
    </citation>
    <scope>NUCLEOTIDE SEQUENCE [LARGE SCALE GENOMIC DNA]</scope>
    <source>
        <strain evidence="1 2">C2</strain>
    </source>
</reference>
<accession>A0A2N1MTS3</accession>
<organism evidence="1 2">
    <name type="scientific">Rhizophagus irregularis</name>
    <dbReference type="NCBI Taxonomy" id="588596"/>
    <lineage>
        <taxon>Eukaryota</taxon>
        <taxon>Fungi</taxon>
        <taxon>Fungi incertae sedis</taxon>
        <taxon>Mucoromycota</taxon>
        <taxon>Glomeromycotina</taxon>
        <taxon>Glomeromycetes</taxon>
        <taxon>Glomerales</taxon>
        <taxon>Glomeraceae</taxon>
        <taxon>Rhizophagus</taxon>
    </lineage>
</organism>